<dbReference type="GO" id="GO:0055085">
    <property type="term" value="P:transmembrane transport"/>
    <property type="evidence" value="ECO:0007669"/>
    <property type="project" value="UniProtKB-ARBA"/>
</dbReference>
<dbReference type="PANTHER" id="PTHR43297">
    <property type="entry name" value="OLIGOPEPTIDE TRANSPORT ATP-BINDING PROTEIN APPD"/>
    <property type="match status" value="1"/>
</dbReference>
<evidence type="ECO:0000313" key="10">
    <source>
        <dbReference type="Proteomes" id="UP000494117"/>
    </source>
</evidence>
<evidence type="ECO:0000256" key="2">
    <source>
        <dbReference type="ARBA" id="ARBA00005417"/>
    </source>
</evidence>
<keyword evidence="7" id="KW-0472">Membrane</keyword>
<dbReference type="Gene3D" id="3.40.50.300">
    <property type="entry name" value="P-loop containing nucleotide triphosphate hydrolases"/>
    <property type="match status" value="1"/>
</dbReference>
<dbReference type="Pfam" id="PF00005">
    <property type="entry name" value="ABC_tran"/>
    <property type="match status" value="1"/>
</dbReference>
<protein>
    <submittedName>
        <fullName evidence="9">Oligopeptide transport ATP-binding protein OppD</fullName>
    </submittedName>
</protein>
<keyword evidence="5" id="KW-0547">Nucleotide-binding</keyword>
<dbReference type="GO" id="GO:0005886">
    <property type="term" value="C:plasma membrane"/>
    <property type="evidence" value="ECO:0007669"/>
    <property type="project" value="UniProtKB-SubCell"/>
</dbReference>
<dbReference type="AlphaFoldDB" id="A0A6S7CNP7"/>
<evidence type="ECO:0000256" key="6">
    <source>
        <dbReference type="ARBA" id="ARBA00022840"/>
    </source>
</evidence>
<accession>A0A6S7CNP7</accession>
<dbReference type="InterPro" id="IPR003593">
    <property type="entry name" value="AAA+_ATPase"/>
</dbReference>
<name>A0A6S7CNP7_9BURK</name>
<dbReference type="Pfam" id="PF08352">
    <property type="entry name" value="oligo_HPY"/>
    <property type="match status" value="1"/>
</dbReference>
<evidence type="ECO:0000256" key="5">
    <source>
        <dbReference type="ARBA" id="ARBA00022741"/>
    </source>
</evidence>
<dbReference type="InterPro" id="IPR003439">
    <property type="entry name" value="ABC_transporter-like_ATP-bd"/>
</dbReference>
<evidence type="ECO:0000256" key="4">
    <source>
        <dbReference type="ARBA" id="ARBA00022475"/>
    </source>
</evidence>
<dbReference type="InterPro" id="IPR050388">
    <property type="entry name" value="ABC_Ni/Peptide_Import"/>
</dbReference>
<dbReference type="GO" id="GO:0005524">
    <property type="term" value="F:ATP binding"/>
    <property type="evidence" value="ECO:0007669"/>
    <property type="project" value="UniProtKB-KW"/>
</dbReference>
<dbReference type="PANTHER" id="PTHR43297:SF2">
    <property type="entry name" value="DIPEPTIDE TRANSPORT ATP-BINDING PROTEIN DPPD"/>
    <property type="match status" value="1"/>
</dbReference>
<dbReference type="InterPro" id="IPR013563">
    <property type="entry name" value="Oligopep_ABC_C"/>
</dbReference>
<reference evidence="9 10" key="1">
    <citation type="submission" date="2020-04" db="EMBL/GenBank/DDBJ databases">
        <authorList>
            <person name="De Canck E."/>
        </authorList>
    </citation>
    <scope>NUCLEOTIDE SEQUENCE [LARGE SCALE GENOMIC DNA]</scope>
    <source>
        <strain evidence="9 10">LMG 26858</strain>
    </source>
</reference>
<organism evidence="9 10">
    <name type="scientific">Achromobacter anxifer</name>
    <dbReference type="NCBI Taxonomy" id="1287737"/>
    <lineage>
        <taxon>Bacteria</taxon>
        <taxon>Pseudomonadati</taxon>
        <taxon>Pseudomonadota</taxon>
        <taxon>Betaproteobacteria</taxon>
        <taxon>Burkholderiales</taxon>
        <taxon>Alcaligenaceae</taxon>
        <taxon>Achromobacter</taxon>
    </lineage>
</organism>
<comment type="subcellular location">
    <subcellularLocation>
        <location evidence="1">Cell inner membrane</location>
        <topology evidence="1">Peripheral membrane protein</topology>
    </subcellularLocation>
</comment>
<evidence type="ECO:0000256" key="1">
    <source>
        <dbReference type="ARBA" id="ARBA00004417"/>
    </source>
</evidence>
<dbReference type="NCBIfam" id="TIGR01727">
    <property type="entry name" value="oligo_HPY"/>
    <property type="match status" value="1"/>
</dbReference>
<dbReference type="InterPro" id="IPR027417">
    <property type="entry name" value="P-loop_NTPase"/>
</dbReference>
<feature type="domain" description="ABC transporter" evidence="8">
    <location>
        <begin position="18"/>
        <end position="267"/>
    </location>
</feature>
<keyword evidence="3" id="KW-0813">Transport</keyword>
<gene>
    <name evidence="9" type="primary">oppD_6</name>
    <name evidence="9" type="ORF">LMG26858_02014</name>
</gene>
<dbReference type="GO" id="GO:0015833">
    <property type="term" value="P:peptide transport"/>
    <property type="evidence" value="ECO:0007669"/>
    <property type="project" value="InterPro"/>
</dbReference>
<dbReference type="EMBL" id="CADILG010000011">
    <property type="protein sequence ID" value="CAB3856987.1"/>
    <property type="molecule type" value="Genomic_DNA"/>
</dbReference>
<dbReference type="Proteomes" id="UP000494117">
    <property type="component" value="Unassembled WGS sequence"/>
</dbReference>
<keyword evidence="4" id="KW-1003">Cell membrane</keyword>
<evidence type="ECO:0000259" key="8">
    <source>
        <dbReference type="PROSITE" id="PS50893"/>
    </source>
</evidence>
<dbReference type="GO" id="GO:0016887">
    <property type="term" value="F:ATP hydrolysis activity"/>
    <property type="evidence" value="ECO:0007669"/>
    <property type="project" value="InterPro"/>
</dbReference>
<comment type="similarity">
    <text evidence="2">Belongs to the ABC transporter superfamily.</text>
</comment>
<evidence type="ECO:0000313" key="9">
    <source>
        <dbReference type="EMBL" id="CAB3856987.1"/>
    </source>
</evidence>
<sequence length="346" mass="37764">MDATIARAGMPAEPLLSVRGLHTRFYKDDTVIHAVNGMSLDLWPGEVLGVVGESGCGKSVTALSILRLIPRAAGRVVDGEIRFEGRDLLALSPRELAEVRGRDISMIFQEPMTSLNPVLRIGDQVAETLQLHKGMSRRAAWDRAVELLERVRIADPARQAREYPHRLSGGMRQRVMIAMALACSPRLMIADEPTTALDVTVQAQILELMADLNRQTGAAMMLITHDLGVVAEMAHRVIVMYAGNTVEEAKVEELFVNPLHPYTRGLMAAIPRRGAWRDSAAPQALQEIPGMVPSLRAPVVGCAFAPRCAYATARCATQAPPMQTRANGHAVACWEADRMEQLGRPA</sequence>
<evidence type="ECO:0000256" key="3">
    <source>
        <dbReference type="ARBA" id="ARBA00022448"/>
    </source>
</evidence>
<proteinExistence type="inferred from homology"/>
<dbReference type="SMART" id="SM00382">
    <property type="entry name" value="AAA"/>
    <property type="match status" value="1"/>
</dbReference>
<keyword evidence="6 9" id="KW-0067">ATP-binding</keyword>
<dbReference type="PROSITE" id="PS00211">
    <property type="entry name" value="ABC_TRANSPORTER_1"/>
    <property type="match status" value="1"/>
</dbReference>
<dbReference type="InterPro" id="IPR017871">
    <property type="entry name" value="ABC_transporter-like_CS"/>
</dbReference>
<dbReference type="CDD" id="cd03257">
    <property type="entry name" value="ABC_NikE_OppD_transporters"/>
    <property type="match status" value="1"/>
</dbReference>
<dbReference type="SUPFAM" id="SSF52540">
    <property type="entry name" value="P-loop containing nucleoside triphosphate hydrolases"/>
    <property type="match status" value="1"/>
</dbReference>
<evidence type="ECO:0000256" key="7">
    <source>
        <dbReference type="ARBA" id="ARBA00023136"/>
    </source>
</evidence>
<keyword evidence="10" id="KW-1185">Reference proteome</keyword>
<dbReference type="RefSeq" id="WP_217481288.1">
    <property type="nucleotide sequence ID" value="NZ_CADILG010000011.1"/>
</dbReference>
<dbReference type="PROSITE" id="PS50893">
    <property type="entry name" value="ABC_TRANSPORTER_2"/>
    <property type="match status" value="1"/>
</dbReference>
<dbReference type="FunFam" id="3.40.50.300:FF:000016">
    <property type="entry name" value="Oligopeptide ABC transporter ATP-binding component"/>
    <property type="match status" value="1"/>
</dbReference>